<evidence type="ECO:0000256" key="7">
    <source>
        <dbReference type="SAM" id="Phobius"/>
    </source>
</evidence>
<evidence type="ECO:0000256" key="4">
    <source>
        <dbReference type="ARBA" id="ARBA00022840"/>
    </source>
</evidence>
<dbReference type="Pfam" id="PF00005">
    <property type="entry name" value="ABC_tran"/>
    <property type="match status" value="1"/>
</dbReference>
<keyword evidence="3" id="KW-0547">Nucleotide-binding</keyword>
<evidence type="ECO:0000256" key="2">
    <source>
        <dbReference type="ARBA" id="ARBA00022692"/>
    </source>
</evidence>
<dbReference type="PROSITE" id="PS50929">
    <property type="entry name" value="ABC_TM1F"/>
    <property type="match status" value="1"/>
</dbReference>
<dbReference type="InterPro" id="IPR036640">
    <property type="entry name" value="ABC1_TM_sf"/>
</dbReference>
<dbReference type="InterPro" id="IPR017871">
    <property type="entry name" value="ABC_transporter-like_CS"/>
</dbReference>
<evidence type="ECO:0000313" key="10">
    <source>
        <dbReference type="EMBL" id="MEW6955321.1"/>
    </source>
</evidence>
<comment type="caution">
    <text evidence="10">The sequence shown here is derived from an EMBL/GenBank/DDBJ whole genome shotgun (WGS) entry which is preliminary data.</text>
</comment>
<accession>A0ABV3NDM9</accession>
<evidence type="ECO:0000313" key="11">
    <source>
        <dbReference type="Proteomes" id="UP001555100"/>
    </source>
</evidence>
<protein>
    <submittedName>
        <fullName evidence="10">ABC transporter ATP-binding protein</fullName>
    </submittedName>
</protein>
<evidence type="ECO:0000256" key="5">
    <source>
        <dbReference type="ARBA" id="ARBA00022989"/>
    </source>
</evidence>
<dbReference type="PROSITE" id="PS00211">
    <property type="entry name" value="ABC_TRANSPORTER_1"/>
    <property type="match status" value="1"/>
</dbReference>
<dbReference type="EMBL" id="JBAGNM010000016">
    <property type="protein sequence ID" value="MEW6955321.1"/>
    <property type="molecule type" value="Genomic_DNA"/>
</dbReference>
<sequence>MAKTMGTVAMLRASRRLENKLEARGRVLVWIARVVSGVIQGAGLLALLQLAGVWARPDGGDASTYWMWVLVAVALCGMISIFLRDRFSYDLAFGVMRNTHRLVGDKLAVLPLGWFSSTVTGRLSRLGAATVNDLGNLSAHMATMLVVSSTTLVTLLAGLLWWYPKLGLVFAICLLAYALLTWVLTYVDAAAQAYSAPAAVELADRIVEFSACQAMLRSCNRVPYSQLDDAVAENRRRGFNSMWVEAVGNFFAGMASQIICVVMIVVGVQQAFSGDLSALEVVAVIGISLQMVQYLVDISNARMALHLMGPTMATIVDVLDAQRLTEPEASAPVASQQVELRGVDFSYQDSRRVLDGVSFVVPPRTMTALVGPSGAGKTTIARLICRFWDVDAGAVLVGDADVRDLTTEDLMKQVSMVFQDVYLFDDTLEANIRVGDPDASEDRVRWAAELAGVSEIVDRLPDGWQSRVGEGGTSLSGGERQRISVARAILKKAPIVLFDEATSALDAENEANLTRAFDYLRQESTVLVIAHKLNTVTAADQIVVLNDRGQVAQVGTHEELVGVDGIYREFWQNRELASGWKITR</sequence>
<evidence type="ECO:0000256" key="6">
    <source>
        <dbReference type="ARBA" id="ARBA00023136"/>
    </source>
</evidence>
<dbReference type="PROSITE" id="PS50893">
    <property type="entry name" value="ABC_TRANSPORTER_2"/>
    <property type="match status" value="1"/>
</dbReference>
<dbReference type="InterPro" id="IPR039421">
    <property type="entry name" value="Type_1_exporter"/>
</dbReference>
<feature type="transmembrane region" description="Helical" evidence="7">
    <location>
        <begin position="142"/>
        <end position="162"/>
    </location>
</feature>
<dbReference type="RefSeq" id="WP_367246356.1">
    <property type="nucleotide sequence ID" value="NZ_JBAGMD010000002.1"/>
</dbReference>
<dbReference type="InterPro" id="IPR011527">
    <property type="entry name" value="ABC1_TM_dom"/>
</dbReference>
<feature type="domain" description="ABC transporter" evidence="8">
    <location>
        <begin position="338"/>
        <end position="573"/>
    </location>
</feature>
<dbReference type="Gene3D" id="3.40.50.300">
    <property type="entry name" value="P-loop containing nucleotide triphosphate hydrolases"/>
    <property type="match status" value="1"/>
</dbReference>
<dbReference type="SUPFAM" id="SSF52540">
    <property type="entry name" value="P-loop containing nucleoside triphosphate hydrolases"/>
    <property type="match status" value="1"/>
</dbReference>
<organism evidence="10 11">
    <name type="scientific">Trueperella pyogenes</name>
    <dbReference type="NCBI Taxonomy" id="1661"/>
    <lineage>
        <taxon>Bacteria</taxon>
        <taxon>Bacillati</taxon>
        <taxon>Actinomycetota</taxon>
        <taxon>Actinomycetes</taxon>
        <taxon>Actinomycetales</taxon>
        <taxon>Actinomycetaceae</taxon>
        <taxon>Trueperella</taxon>
    </lineage>
</organism>
<dbReference type="SMART" id="SM00382">
    <property type="entry name" value="AAA"/>
    <property type="match status" value="1"/>
</dbReference>
<dbReference type="Proteomes" id="UP001555100">
    <property type="component" value="Unassembled WGS sequence"/>
</dbReference>
<feature type="transmembrane region" description="Helical" evidence="7">
    <location>
        <begin position="27"/>
        <end position="53"/>
    </location>
</feature>
<proteinExistence type="predicted"/>
<dbReference type="InterPro" id="IPR003593">
    <property type="entry name" value="AAA+_ATPase"/>
</dbReference>
<evidence type="ECO:0000256" key="3">
    <source>
        <dbReference type="ARBA" id="ARBA00022741"/>
    </source>
</evidence>
<feature type="domain" description="ABC transmembrane type-1" evidence="9">
    <location>
        <begin position="31"/>
        <end position="307"/>
    </location>
</feature>
<dbReference type="InterPro" id="IPR003439">
    <property type="entry name" value="ABC_transporter-like_ATP-bd"/>
</dbReference>
<evidence type="ECO:0000256" key="1">
    <source>
        <dbReference type="ARBA" id="ARBA00004651"/>
    </source>
</evidence>
<reference evidence="10 11" key="1">
    <citation type="submission" date="2024-01" db="EMBL/GenBank/DDBJ databases">
        <title>Genomic analysis and antimicrobial resistance profiles of Trueperella pyogenes isolated from domestic and wild animals.</title>
        <authorList>
            <person name="Magossi G."/>
            <person name="Gzyl K.E."/>
            <person name="Holman D.B."/>
            <person name="Amat S."/>
        </authorList>
    </citation>
    <scope>NUCLEOTIDE SEQUENCE [LARGE SCALE GENOMIC DNA]</scope>
    <source>
        <strain evidence="10 11">1494</strain>
    </source>
</reference>
<dbReference type="Pfam" id="PF00664">
    <property type="entry name" value="ABC_membrane"/>
    <property type="match status" value="1"/>
</dbReference>
<keyword evidence="4 10" id="KW-0067">ATP-binding</keyword>
<dbReference type="PANTHER" id="PTHR24221">
    <property type="entry name" value="ATP-BINDING CASSETTE SUB-FAMILY B"/>
    <property type="match status" value="1"/>
</dbReference>
<dbReference type="GO" id="GO:0005524">
    <property type="term" value="F:ATP binding"/>
    <property type="evidence" value="ECO:0007669"/>
    <property type="project" value="UniProtKB-KW"/>
</dbReference>
<keyword evidence="2 7" id="KW-0812">Transmembrane</keyword>
<feature type="transmembrane region" description="Helical" evidence="7">
    <location>
        <begin position="246"/>
        <end position="272"/>
    </location>
</feature>
<feature type="transmembrane region" description="Helical" evidence="7">
    <location>
        <begin position="65"/>
        <end position="83"/>
    </location>
</feature>
<dbReference type="Gene3D" id="1.20.1560.10">
    <property type="entry name" value="ABC transporter type 1, transmembrane domain"/>
    <property type="match status" value="1"/>
</dbReference>
<dbReference type="SUPFAM" id="SSF90123">
    <property type="entry name" value="ABC transporter transmembrane region"/>
    <property type="match status" value="1"/>
</dbReference>
<evidence type="ECO:0000259" key="8">
    <source>
        <dbReference type="PROSITE" id="PS50893"/>
    </source>
</evidence>
<comment type="subcellular location">
    <subcellularLocation>
        <location evidence="1">Cell membrane</location>
        <topology evidence="1">Multi-pass membrane protein</topology>
    </subcellularLocation>
</comment>
<feature type="transmembrane region" description="Helical" evidence="7">
    <location>
        <begin position="168"/>
        <end position="187"/>
    </location>
</feature>
<keyword evidence="11" id="KW-1185">Reference proteome</keyword>
<name>A0ABV3NDM9_9ACTO</name>
<dbReference type="InterPro" id="IPR027417">
    <property type="entry name" value="P-loop_NTPase"/>
</dbReference>
<gene>
    <name evidence="10" type="ORF">V3M73_09875</name>
</gene>
<dbReference type="PANTHER" id="PTHR24221:SF397">
    <property type="entry name" value="ABC TRANSPORTER, ATP-BINDING TRANSMEMBRANE PROTEIN"/>
    <property type="match status" value="1"/>
</dbReference>
<evidence type="ECO:0000259" key="9">
    <source>
        <dbReference type="PROSITE" id="PS50929"/>
    </source>
</evidence>
<keyword evidence="5 7" id="KW-1133">Transmembrane helix</keyword>
<keyword evidence="6 7" id="KW-0472">Membrane</keyword>